<gene>
    <name evidence="1" type="ORF">GDO81_026719</name>
</gene>
<comment type="caution">
    <text evidence="1">The sequence shown here is derived from an EMBL/GenBank/DDBJ whole genome shotgun (WGS) entry which is preliminary data.</text>
</comment>
<sequence length="82" mass="9278">MQSNFMSCSHWFGPLFEPIPEHSTNSLLGRPSPSPIPFVNSSELESRDWGSIHWSVASHDVSIWGSFTFIVSTFYQGRFIEG</sequence>
<evidence type="ECO:0000313" key="1">
    <source>
        <dbReference type="EMBL" id="KAG8536283.1"/>
    </source>
</evidence>
<reference evidence="1" key="1">
    <citation type="thesis" date="2020" institute="ProQuest LLC" country="789 East Eisenhower Parkway, Ann Arbor, MI, USA">
        <title>Comparative Genomics and Chromosome Evolution.</title>
        <authorList>
            <person name="Mudd A.B."/>
        </authorList>
    </citation>
    <scope>NUCLEOTIDE SEQUENCE</scope>
    <source>
        <strain evidence="1">237g6f4</strain>
        <tissue evidence="1">Blood</tissue>
    </source>
</reference>
<dbReference type="EMBL" id="WNYA01046658">
    <property type="protein sequence ID" value="KAG8536283.1"/>
    <property type="molecule type" value="Genomic_DNA"/>
</dbReference>
<protein>
    <submittedName>
        <fullName evidence="1">Uncharacterized protein</fullName>
    </submittedName>
</protein>
<accession>A0AAV6YJK3</accession>
<dbReference type="AlphaFoldDB" id="A0AAV6YJK3"/>
<name>A0AAV6YJK3_ENGPU</name>
<proteinExistence type="predicted"/>
<keyword evidence="2" id="KW-1185">Reference proteome</keyword>
<organism evidence="1 2">
    <name type="scientific">Engystomops pustulosus</name>
    <name type="common">Tungara frog</name>
    <name type="synonym">Physalaemus pustulosus</name>
    <dbReference type="NCBI Taxonomy" id="76066"/>
    <lineage>
        <taxon>Eukaryota</taxon>
        <taxon>Metazoa</taxon>
        <taxon>Chordata</taxon>
        <taxon>Craniata</taxon>
        <taxon>Vertebrata</taxon>
        <taxon>Euteleostomi</taxon>
        <taxon>Amphibia</taxon>
        <taxon>Batrachia</taxon>
        <taxon>Anura</taxon>
        <taxon>Neobatrachia</taxon>
        <taxon>Hyloidea</taxon>
        <taxon>Leptodactylidae</taxon>
        <taxon>Leiuperinae</taxon>
        <taxon>Engystomops</taxon>
    </lineage>
</organism>
<evidence type="ECO:0000313" key="2">
    <source>
        <dbReference type="Proteomes" id="UP000824782"/>
    </source>
</evidence>
<dbReference type="Proteomes" id="UP000824782">
    <property type="component" value="Unassembled WGS sequence"/>
</dbReference>